<gene>
    <name evidence="1" type="ORF">Vadar_021725</name>
</gene>
<organism evidence="1 2">
    <name type="scientific">Vaccinium darrowii</name>
    <dbReference type="NCBI Taxonomy" id="229202"/>
    <lineage>
        <taxon>Eukaryota</taxon>
        <taxon>Viridiplantae</taxon>
        <taxon>Streptophyta</taxon>
        <taxon>Embryophyta</taxon>
        <taxon>Tracheophyta</taxon>
        <taxon>Spermatophyta</taxon>
        <taxon>Magnoliopsida</taxon>
        <taxon>eudicotyledons</taxon>
        <taxon>Gunneridae</taxon>
        <taxon>Pentapetalae</taxon>
        <taxon>asterids</taxon>
        <taxon>Ericales</taxon>
        <taxon>Ericaceae</taxon>
        <taxon>Vaccinioideae</taxon>
        <taxon>Vaccinieae</taxon>
        <taxon>Vaccinium</taxon>
    </lineage>
</organism>
<proteinExistence type="predicted"/>
<protein>
    <submittedName>
        <fullName evidence="1">Uncharacterized protein</fullName>
    </submittedName>
</protein>
<evidence type="ECO:0000313" key="2">
    <source>
        <dbReference type="Proteomes" id="UP000828048"/>
    </source>
</evidence>
<evidence type="ECO:0000313" key="1">
    <source>
        <dbReference type="EMBL" id="KAH7863763.1"/>
    </source>
</evidence>
<sequence>MLTTCNPRPRNTHPFIHHLLPHNLTTTSAAATPPPPPPQPETTLANLVLTTSPQTLTSALKNNPVQYTPELVTKTLKRLWNHGPKSLQFFKALSHHPTYAHSTATFDHAIDIAARLRDYKAVWALVAQMKARRVGPTPKTFAIITERYVAAGKPDKAVKIFLSMHHQDCPQNLHSFNTILDVLCKSRRVEKAYSLLKVFRGRFGADTISYNIVANGFCLVKRTPRALEVLREMVERGLDPTLITYNIVLKGFFRTGQIKEAWEFFLQMKKRKCEIDVFTYTTVVHGFGVAGEVKKARKVFDEMIGMGVLPSVATFNALIQVLCKKDSVENAIVVFEEMLGKGYVPNSTTYNVVIRGLCHAGKMDRATEYMRRMKEDECEPNVQTYNILIRYYCDDGEIEKGIEVFEKMGGNCLPNLDTYNILISAMFVRKKSDDLLVAGKLLIEMVDRGFLPRKFTFNRVLNGLLLTGNQGSRSKDFHFTGKPIGLGHGTSSFHTLKLLPQQIGEKGYTWHDEIDLIRMWKFLY</sequence>
<dbReference type="Proteomes" id="UP000828048">
    <property type="component" value="Chromosome 12"/>
</dbReference>
<name>A0ACB7ZEB7_9ERIC</name>
<keyword evidence="2" id="KW-1185">Reference proteome</keyword>
<reference evidence="1 2" key="1">
    <citation type="journal article" date="2021" name="Hortic Res">
        <title>High-quality reference genome and annotation aids understanding of berry development for evergreen blueberry (Vaccinium darrowii).</title>
        <authorList>
            <person name="Yu J."/>
            <person name="Hulse-Kemp A.M."/>
            <person name="Babiker E."/>
            <person name="Staton M."/>
        </authorList>
    </citation>
    <scope>NUCLEOTIDE SEQUENCE [LARGE SCALE GENOMIC DNA]</scope>
    <source>
        <strain evidence="2">cv. NJ 8807/NJ 8810</strain>
        <tissue evidence="1">Young leaf</tissue>
    </source>
</reference>
<dbReference type="EMBL" id="CM037162">
    <property type="protein sequence ID" value="KAH7863763.1"/>
    <property type="molecule type" value="Genomic_DNA"/>
</dbReference>
<comment type="caution">
    <text evidence="1">The sequence shown here is derived from an EMBL/GenBank/DDBJ whole genome shotgun (WGS) entry which is preliminary data.</text>
</comment>
<accession>A0ACB7ZEB7</accession>